<dbReference type="InterPro" id="IPR019264">
    <property type="entry name" value="DUF2179"/>
</dbReference>
<feature type="transmembrane region" description="Helical" evidence="6">
    <location>
        <begin position="112"/>
        <end position="134"/>
    </location>
</feature>
<dbReference type="InterPro" id="IPR051461">
    <property type="entry name" value="UPF0750_membrane"/>
</dbReference>
<dbReference type="PANTHER" id="PTHR33545:SF10">
    <property type="entry name" value="UPF0750 MEMBRANE PROTEIN YPJC"/>
    <property type="match status" value="1"/>
</dbReference>
<reference evidence="8 9" key="1">
    <citation type="journal article" date="2015" name="Genome Announc.">
        <title>Expanding the biotechnology potential of lactobacilli through comparative genomics of 213 strains and associated genera.</title>
        <authorList>
            <person name="Sun Z."/>
            <person name="Harris H.M."/>
            <person name="McCann A."/>
            <person name="Guo C."/>
            <person name="Argimon S."/>
            <person name="Zhang W."/>
            <person name="Yang X."/>
            <person name="Jeffery I.B."/>
            <person name="Cooney J.C."/>
            <person name="Kagawa T.F."/>
            <person name="Liu W."/>
            <person name="Song Y."/>
            <person name="Salvetti E."/>
            <person name="Wrobel A."/>
            <person name="Rasinkangas P."/>
            <person name="Parkhill J."/>
            <person name="Rea M.C."/>
            <person name="O'Sullivan O."/>
            <person name="Ritari J."/>
            <person name="Douillard F.P."/>
            <person name="Paul Ross R."/>
            <person name="Yang R."/>
            <person name="Briner A.E."/>
            <person name="Felis G.E."/>
            <person name="de Vos W.M."/>
            <person name="Barrangou R."/>
            <person name="Klaenhammer T.R."/>
            <person name="Caufield P.W."/>
            <person name="Cui Y."/>
            <person name="Zhang H."/>
            <person name="O'Toole P.W."/>
        </authorList>
    </citation>
    <scope>NUCLEOTIDE SEQUENCE [LARGE SCALE GENOMIC DNA]</scope>
    <source>
        <strain evidence="8 9">DSM 12744</strain>
    </source>
</reference>
<feature type="transmembrane region" description="Helical" evidence="6">
    <location>
        <begin position="79"/>
        <end position="97"/>
    </location>
</feature>
<protein>
    <recommendedName>
        <fullName evidence="7">DUF2179 domain-containing protein</fullName>
    </recommendedName>
</protein>
<evidence type="ECO:0000259" key="7">
    <source>
        <dbReference type="Pfam" id="PF10035"/>
    </source>
</evidence>
<keyword evidence="4 6" id="KW-1133">Transmembrane helix</keyword>
<dbReference type="STRING" id="1423792.FD09_GL001290"/>
<evidence type="ECO:0000256" key="6">
    <source>
        <dbReference type="SAM" id="Phobius"/>
    </source>
</evidence>
<name>A0A0R1N1T6_9LACO</name>
<dbReference type="InterPro" id="IPR015867">
    <property type="entry name" value="N-reg_PII/ATP_PRibTrfase_C"/>
</dbReference>
<evidence type="ECO:0000256" key="2">
    <source>
        <dbReference type="ARBA" id="ARBA00022475"/>
    </source>
</evidence>
<evidence type="ECO:0000256" key="1">
    <source>
        <dbReference type="ARBA" id="ARBA00004651"/>
    </source>
</evidence>
<evidence type="ECO:0000313" key="9">
    <source>
        <dbReference type="Proteomes" id="UP000051330"/>
    </source>
</evidence>
<keyword evidence="2" id="KW-1003">Cell membrane</keyword>
<comment type="subcellular location">
    <subcellularLocation>
        <location evidence="1">Cell membrane</location>
        <topology evidence="1">Multi-pass membrane protein</topology>
    </subcellularLocation>
</comment>
<dbReference type="GO" id="GO:0005886">
    <property type="term" value="C:plasma membrane"/>
    <property type="evidence" value="ECO:0007669"/>
    <property type="project" value="UniProtKB-SubCell"/>
</dbReference>
<dbReference type="PIRSF" id="PIRSF006483">
    <property type="entry name" value="Membrane_protein_YitT"/>
    <property type="match status" value="1"/>
</dbReference>
<comment type="caution">
    <text evidence="8">The sequence shown here is derived from an EMBL/GenBank/DDBJ whole genome shotgun (WGS) entry which is preliminary data.</text>
</comment>
<feature type="domain" description="DUF2179" evidence="7">
    <location>
        <begin position="226"/>
        <end position="280"/>
    </location>
</feature>
<keyword evidence="5 6" id="KW-0472">Membrane</keyword>
<evidence type="ECO:0000256" key="4">
    <source>
        <dbReference type="ARBA" id="ARBA00022989"/>
    </source>
</evidence>
<dbReference type="Pfam" id="PF10035">
    <property type="entry name" value="DUF2179"/>
    <property type="match status" value="1"/>
</dbReference>
<evidence type="ECO:0000256" key="3">
    <source>
        <dbReference type="ARBA" id="ARBA00022692"/>
    </source>
</evidence>
<dbReference type="InterPro" id="IPR003740">
    <property type="entry name" value="YitT"/>
</dbReference>
<feature type="transmembrane region" description="Helical" evidence="6">
    <location>
        <begin position="12"/>
        <end position="32"/>
    </location>
</feature>
<dbReference type="OrthoDB" id="1758221at2"/>
<dbReference type="Pfam" id="PF02588">
    <property type="entry name" value="YitT_membrane"/>
    <property type="match status" value="1"/>
</dbReference>
<evidence type="ECO:0000313" key="8">
    <source>
        <dbReference type="EMBL" id="KRL14129.1"/>
    </source>
</evidence>
<dbReference type="PANTHER" id="PTHR33545">
    <property type="entry name" value="UPF0750 MEMBRANE PROTEIN YITT-RELATED"/>
    <property type="match status" value="1"/>
</dbReference>
<dbReference type="RefSeq" id="WP_057818050.1">
    <property type="nucleotide sequence ID" value="NZ_AZEC01000002.1"/>
</dbReference>
<sequence>MWRKQLAKTVRDLIAIGFGCFFYAFGLVAVNIKNNLTEGGITGITLILRHWFNIDPAYSTIFLNIPLIILGYKFLGKRALAYTIYGTGMLSAGLWVWQRLAFVQNLNLHHDLFIAGILAGLFGGIGSGIIYRFGGTTGGSDVLARILEQERGIPMGRTLLIFDVIVLTSSLSYLDIEHMMYTLLASFVFSRIVDQTMEGAYSARGVFIISKKHTEIATRIMDELERGVTYLDASGGFHQTPQKMLYCVVSPSEVADLRRLIEEEDKRAFVTIVDVHEALGEGFTYKRPARKLFARR</sequence>
<accession>A0A0R1N1T6</accession>
<evidence type="ECO:0000256" key="5">
    <source>
        <dbReference type="ARBA" id="ARBA00023136"/>
    </source>
</evidence>
<organism evidence="8 9">
    <name type="scientific">Schleiferilactobacillus perolens DSM 12744</name>
    <dbReference type="NCBI Taxonomy" id="1423792"/>
    <lineage>
        <taxon>Bacteria</taxon>
        <taxon>Bacillati</taxon>
        <taxon>Bacillota</taxon>
        <taxon>Bacilli</taxon>
        <taxon>Lactobacillales</taxon>
        <taxon>Lactobacillaceae</taxon>
        <taxon>Schleiferilactobacillus</taxon>
    </lineage>
</organism>
<dbReference type="Gene3D" id="3.30.70.120">
    <property type="match status" value="1"/>
</dbReference>
<keyword evidence="9" id="KW-1185">Reference proteome</keyword>
<keyword evidence="3 6" id="KW-0812">Transmembrane</keyword>
<dbReference type="EMBL" id="AZEC01000002">
    <property type="protein sequence ID" value="KRL14129.1"/>
    <property type="molecule type" value="Genomic_DNA"/>
</dbReference>
<feature type="transmembrane region" description="Helical" evidence="6">
    <location>
        <begin position="52"/>
        <end position="72"/>
    </location>
</feature>
<dbReference type="PATRIC" id="fig|1423792.3.peg.1309"/>
<gene>
    <name evidence="8" type="ORF">FD09_GL001290</name>
</gene>
<proteinExistence type="predicted"/>
<dbReference type="AlphaFoldDB" id="A0A0R1N1T6"/>
<dbReference type="Proteomes" id="UP000051330">
    <property type="component" value="Unassembled WGS sequence"/>
</dbReference>
<dbReference type="CDD" id="cd16380">
    <property type="entry name" value="YitT_C"/>
    <property type="match status" value="1"/>
</dbReference>